<feature type="transmembrane region" description="Helical" evidence="1">
    <location>
        <begin position="47"/>
        <end position="67"/>
    </location>
</feature>
<dbReference type="SMART" id="SM00355">
    <property type="entry name" value="ZnF_C2H2"/>
    <property type="match status" value="3"/>
</dbReference>
<dbReference type="PROSITE" id="PS00028">
    <property type="entry name" value="ZINC_FINGER_C2H2_1"/>
    <property type="match status" value="1"/>
</dbReference>
<evidence type="ECO:0000256" key="1">
    <source>
        <dbReference type="SAM" id="Phobius"/>
    </source>
</evidence>
<keyword evidence="1" id="KW-0472">Membrane</keyword>
<evidence type="ECO:0000313" key="4">
    <source>
        <dbReference type="Proteomes" id="UP001237642"/>
    </source>
</evidence>
<proteinExistence type="predicted"/>
<dbReference type="Proteomes" id="UP001237642">
    <property type="component" value="Unassembled WGS sequence"/>
</dbReference>
<name>A0AAD8MUW5_9APIA</name>
<accession>A0AAD8MUW5</accession>
<dbReference type="AlphaFoldDB" id="A0AAD8MUW5"/>
<organism evidence="3 4">
    <name type="scientific">Heracleum sosnowskyi</name>
    <dbReference type="NCBI Taxonomy" id="360622"/>
    <lineage>
        <taxon>Eukaryota</taxon>
        <taxon>Viridiplantae</taxon>
        <taxon>Streptophyta</taxon>
        <taxon>Embryophyta</taxon>
        <taxon>Tracheophyta</taxon>
        <taxon>Spermatophyta</taxon>
        <taxon>Magnoliopsida</taxon>
        <taxon>eudicotyledons</taxon>
        <taxon>Gunneridae</taxon>
        <taxon>Pentapetalae</taxon>
        <taxon>asterids</taxon>
        <taxon>campanulids</taxon>
        <taxon>Apiales</taxon>
        <taxon>Apiaceae</taxon>
        <taxon>Apioideae</taxon>
        <taxon>apioid superclade</taxon>
        <taxon>Tordylieae</taxon>
        <taxon>Tordyliinae</taxon>
        <taxon>Heracleum</taxon>
    </lineage>
</organism>
<gene>
    <name evidence="3" type="ORF">POM88_023926</name>
</gene>
<dbReference type="InterPro" id="IPR013087">
    <property type="entry name" value="Znf_C2H2_type"/>
</dbReference>
<reference evidence="3" key="2">
    <citation type="submission" date="2023-05" db="EMBL/GenBank/DDBJ databases">
        <authorList>
            <person name="Schelkunov M.I."/>
        </authorList>
    </citation>
    <scope>NUCLEOTIDE SEQUENCE</scope>
    <source>
        <strain evidence="3">Hsosn_3</strain>
        <tissue evidence="3">Leaf</tissue>
    </source>
</reference>
<dbReference type="Gene3D" id="3.30.160.60">
    <property type="entry name" value="Classic Zinc Finger"/>
    <property type="match status" value="3"/>
</dbReference>
<comment type="caution">
    <text evidence="3">The sequence shown here is derived from an EMBL/GenBank/DDBJ whole genome shotgun (WGS) entry which is preliminary data.</text>
</comment>
<dbReference type="GO" id="GO:0008270">
    <property type="term" value="F:zinc ion binding"/>
    <property type="evidence" value="ECO:0007669"/>
    <property type="project" value="InterPro"/>
</dbReference>
<keyword evidence="4" id="KW-1185">Reference proteome</keyword>
<dbReference type="Pfam" id="PF12874">
    <property type="entry name" value="zf-met"/>
    <property type="match status" value="4"/>
</dbReference>
<feature type="transmembrane region" description="Helical" evidence="1">
    <location>
        <begin position="16"/>
        <end position="35"/>
    </location>
</feature>
<dbReference type="InterPro" id="IPR003604">
    <property type="entry name" value="Matrin/U1-like-C_Znf_C2H2"/>
</dbReference>
<feature type="domain" description="C2H2-type" evidence="2">
    <location>
        <begin position="424"/>
        <end position="446"/>
    </location>
</feature>
<dbReference type="PANTHER" id="PTHR47487">
    <property type="entry name" value="OS06G0651300 PROTEIN-RELATED"/>
    <property type="match status" value="1"/>
</dbReference>
<evidence type="ECO:0000313" key="3">
    <source>
        <dbReference type="EMBL" id="KAK1386191.1"/>
    </source>
</evidence>
<reference evidence="3" key="1">
    <citation type="submission" date="2023-02" db="EMBL/GenBank/DDBJ databases">
        <title>Genome of toxic invasive species Heracleum sosnowskyi carries increased number of genes despite the absence of recent whole-genome duplications.</title>
        <authorList>
            <person name="Schelkunov M."/>
            <person name="Shtratnikova V."/>
            <person name="Makarenko M."/>
            <person name="Klepikova A."/>
            <person name="Omelchenko D."/>
            <person name="Novikova G."/>
            <person name="Obukhova E."/>
            <person name="Bogdanov V."/>
            <person name="Penin A."/>
            <person name="Logacheva M."/>
        </authorList>
    </citation>
    <scope>NUCLEOTIDE SEQUENCE</scope>
    <source>
        <strain evidence="3">Hsosn_3</strain>
        <tissue evidence="3">Leaf</tissue>
    </source>
</reference>
<dbReference type="GO" id="GO:0003676">
    <property type="term" value="F:nucleic acid binding"/>
    <property type="evidence" value="ECO:0007669"/>
    <property type="project" value="InterPro"/>
</dbReference>
<dbReference type="EMBL" id="JAUIZM010000005">
    <property type="protein sequence ID" value="KAK1386191.1"/>
    <property type="molecule type" value="Genomic_DNA"/>
</dbReference>
<dbReference type="InterPro" id="IPR036236">
    <property type="entry name" value="Znf_C2H2_sf"/>
</dbReference>
<feature type="transmembrane region" description="Helical" evidence="1">
    <location>
        <begin position="73"/>
        <end position="96"/>
    </location>
</feature>
<dbReference type="SMART" id="SM00451">
    <property type="entry name" value="ZnF_U1"/>
    <property type="match status" value="4"/>
</dbReference>
<dbReference type="PANTHER" id="PTHR47487:SF8">
    <property type="entry name" value="OS08G0270900 PROTEIN"/>
    <property type="match status" value="1"/>
</dbReference>
<dbReference type="InterPro" id="IPR004345">
    <property type="entry name" value="TB2_DP1_HVA22"/>
</dbReference>
<dbReference type="Pfam" id="PF03134">
    <property type="entry name" value="TB2_DP1_HVA22"/>
    <property type="match status" value="1"/>
</dbReference>
<evidence type="ECO:0000259" key="2">
    <source>
        <dbReference type="PROSITE" id="PS00028"/>
    </source>
</evidence>
<keyword evidence="1" id="KW-0812">Transmembrane</keyword>
<keyword evidence="1" id="KW-1133">Transmembrane helix</keyword>
<dbReference type="SUPFAM" id="SSF57667">
    <property type="entry name" value="beta-beta-alpha zinc fingers"/>
    <property type="match status" value="3"/>
</dbReference>
<protein>
    <submittedName>
        <fullName evidence="3">C2H2-type domain-containing protein</fullName>
    </submittedName>
</protein>
<sequence>MGLVGFLDFVLKCIQLLAWPSFALGYPLCASIRAIETNSDFYMRKLVAYWISFSLISLFEYAFSILLEWVPVWPYVKILTICWLVIPGFNGAIIAYDNIVHPCLSMQLPQIIVDMLNKKQNVSLTRESFLEDAEKYVKENGTEALEKLFSSKPIIDEPPVAQKDIKAVEILDKRVEAAENKDSSGPAMLSGYSRRQKARIEKQQITTVDTDIKVNDTTLTEKFTENAFLAPPAIKNVQKEWTCAVCQVTTQSEATLNSHLQGMKHRTKCEELKAGKQTAIKKGVSTGTPNKERNCAISQVTTQSKTTWTSLNQEFIEGKQTAIKNHSASTTVKSEQANHDLKNVSSGSGIKKVKLQSEATLKSHLQGTKHKSKYEQLKATKAEKDKITSFTKYSDKNSSGLKKNLNTIAQVNIEANVSNGSHWCSICNVTCTSESDMASHLRGNRHLSMIKDSGHTRGVHYWCNICDVKCLSEIDIASHLNGKTHDSNLYESESESD</sequence>